<dbReference type="EMBL" id="KK583190">
    <property type="protein sequence ID" value="KDO35032.1"/>
    <property type="molecule type" value="Genomic_DNA"/>
</dbReference>
<organism evidence="1 2">
    <name type="scientific">Saprolegnia parasitica (strain CBS 223.65)</name>
    <dbReference type="NCBI Taxonomy" id="695850"/>
    <lineage>
        <taxon>Eukaryota</taxon>
        <taxon>Sar</taxon>
        <taxon>Stramenopiles</taxon>
        <taxon>Oomycota</taxon>
        <taxon>Saprolegniomycetes</taxon>
        <taxon>Saprolegniales</taxon>
        <taxon>Saprolegniaceae</taxon>
        <taxon>Saprolegnia</taxon>
    </lineage>
</organism>
<dbReference type="CDD" id="cd02440">
    <property type="entry name" value="AdoMet_MTases"/>
    <property type="match status" value="1"/>
</dbReference>
<dbReference type="Gene3D" id="3.40.50.150">
    <property type="entry name" value="Vaccinia Virus protein VP39"/>
    <property type="match status" value="1"/>
</dbReference>
<dbReference type="GeneID" id="24123706"/>
<dbReference type="InterPro" id="IPR007884">
    <property type="entry name" value="METL9"/>
</dbReference>
<dbReference type="VEuPathDB" id="FungiDB:SPRG_01096"/>
<dbReference type="PANTHER" id="PTHR12890">
    <property type="entry name" value="DREV PROTEIN"/>
    <property type="match status" value="1"/>
</dbReference>
<reference evidence="1 2" key="1">
    <citation type="journal article" date="2013" name="PLoS Genet.">
        <title>Distinctive expansion of potential virulence genes in the genome of the oomycete fish pathogen Saprolegnia parasitica.</title>
        <authorList>
            <person name="Jiang R.H."/>
            <person name="de Bruijn I."/>
            <person name="Haas B.J."/>
            <person name="Belmonte R."/>
            <person name="Lobach L."/>
            <person name="Christie J."/>
            <person name="van den Ackerveken G."/>
            <person name="Bottin A."/>
            <person name="Bulone V."/>
            <person name="Diaz-Moreno S.M."/>
            <person name="Dumas B."/>
            <person name="Fan L."/>
            <person name="Gaulin E."/>
            <person name="Govers F."/>
            <person name="Grenville-Briggs L.J."/>
            <person name="Horner N.R."/>
            <person name="Levin J.Z."/>
            <person name="Mammella M."/>
            <person name="Meijer H.J."/>
            <person name="Morris P."/>
            <person name="Nusbaum C."/>
            <person name="Oome S."/>
            <person name="Phillips A.J."/>
            <person name="van Rooyen D."/>
            <person name="Rzeszutek E."/>
            <person name="Saraiva M."/>
            <person name="Secombes C.J."/>
            <person name="Seidl M.F."/>
            <person name="Snel B."/>
            <person name="Stassen J.H."/>
            <person name="Sykes S."/>
            <person name="Tripathy S."/>
            <person name="van den Berg H."/>
            <person name="Vega-Arreguin J.C."/>
            <person name="Wawra S."/>
            <person name="Young S.K."/>
            <person name="Zeng Q."/>
            <person name="Dieguez-Uribeondo J."/>
            <person name="Russ C."/>
            <person name="Tyler B.M."/>
            <person name="van West P."/>
        </authorList>
    </citation>
    <scope>NUCLEOTIDE SEQUENCE [LARGE SCALE GENOMIC DNA]</scope>
    <source>
        <strain evidence="1 2">CBS 223.65</strain>
    </source>
</reference>
<sequence>MKSYIREASRRAKDPSLGLPKLIYSVNLDRVGEYLKSKFLPLDCDDETQEFLNSCHDTSMFRTVASRFLNMFYSVTDTNGMLGRGQMFVFSRSHAQSMFAFPDNKCGGKLLDIGAGDGNVTERLAPFVDEIRTTEVSLPMVKVLNAKGFNCTHTTDLSHPDIATNGPYHIISLLNVLDRADTPLTLLRQIHDLLHPDGVLLIAVVLPFSAFVEVGTQKLPPSEPLPMDGGLCKERASFEDAARIMAERVFSPNGFKVKSFSRVPYLCRGDISQPYYVLCDALFTLEKKKTKKKTSN</sequence>
<dbReference type="KEGG" id="spar:SPRG_01096"/>
<dbReference type="OrthoDB" id="199041at2759"/>
<name>A0A067D7P6_SAPPC</name>
<proteinExistence type="predicted"/>
<evidence type="ECO:0000313" key="2">
    <source>
        <dbReference type="Proteomes" id="UP000030745"/>
    </source>
</evidence>
<dbReference type="AlphaFoldDB" id="A0A067D7P6"/>
<dbReference type="OMA" id="PYMHYVE"/>
<accession>A0A067D7P6</accession>
<evidence type="ECO:0000313" key="1">
    <source>
        <dbReference type="EMBL" id="KDO35032.1"/>
    </source>
</evidence>
<evidence type="ECO:0008006" key="3">
    <source>
        <dbReference type="Google" id="ProtNLM"/>
    </source>
</evidence>
<protein>
    <recommendedName>
        <fullName evidence="3">Methyltransferase domain-containing protein</fullName>
    </recommendedName>
</protein>
<gene>
    <name evidence="1" type="ORF">SPRG_01096</name>
</gene>
<dbReference type="Pfam" id="PF05219">
    <property type="entry name" value="DREV"/>
    <property type="match status" value="1"/>
</dbReference>
<dbReference type="GO" id="GO:0106370">
    <property type="term" value="F:protein-L-histidine N-pros-methyltransferase activity"/>
    <property type="evidence" value="ECO:0007669"/>
    <property type="project" value="InterPro"/>
</dbReference>
<dbReference type="STRING" id="695850.A0A067D7P6"/>
<dbReference type="RefSeq" id="XP_012194685.1">
    <property type="nucleotide sequence ID" value="XM_012339295.1"/>
</dbReference>
<dbReference type="InterPro" id="IPR029063">
    <property type="entry name" value="SAM-dependent_MTases_sf"/>
</dbReference>
<keyword evidence="2" id="KW-1185">Reference proteome</keyword>
<dbReference type="Proteomes" id="UP000030745">
    <property type="component" value="Unassembled WGS sequence"/>
</dbReference>
<dbReference type="SUPFAM" id="SSF53335">
    <property type="entry name" value="S-adenosyl-L-methionine-dependent methyltransferases"/>
    <property type="match status" value="1"/>
</dbReference>
<dbReference type="PANTHER" id="PTHR12890:SF0">
    <property type="entry name" value="PROTEIN-L-HISTIDINE N-PROS-METHYLTRANSFERASE"/>
    <property type="match status" value="1"/>
</dbReference>